<dbReference type="InterPro" id="IPR007351">
    <property type="entry name" value="YjbR"/>
</dbReference>
<keyword evidence="2" id="KW-1185">Reference proteome</keyword>
<dbReference type="InterPro" id="IPR038056">
    <property type="entry name" value="YjbR-like_sf"/>
</dbReference>
<proteinExistence type="predicted"/>
<dbReference type="STRING" id="411471.SUBVAR_04224"/>
<dbReference type="InterPro" id="IPR058532">
    <property type="entry name" value="YjbR/MT2646/Rv2570-like"/>
</dbReference>
<gene>
    <name evidence="1" type="ORF">SUBVAR_04224</name>
</gene>
<reference evidence="1" key="1">
    <citation type="submission" date="2009-12" db="EMBL/GenBank/DDBJ databases">
        <authorList>
            <person name="Weinstock G."/>
            <person name="Sodergren E."/>
            <person name="Clifton S."/>
            <person name="Fulton L."/>
            <person name="Fulton B."/>
            <person name="Courtney L."/>
            <person name="Fronick C."/>
            <person name="Harrison M."/>
            <person name="Strong C."/>
            <person name="Farmer C."/>
            <person name="Delahaunty K."/>
            <person name="Markovic C."/>
            <person name="Hall O."/>
            <person name="Minx P."/>
            <person name="Tomlinson C."/>
            <person name="Mitreva M."/>
            <person name="Nelson J."/>
            <person name="Hou S."/>
            <person name="Wollam A."/>
            <person name="Pepin K.H."/>
            <person name="Johnson M."/>
            <person name="Bhonagiri V."/>
            <person name="Nash W.E."/>
            <person name="Warren W."/>
            <person name="Chinwalla A."/>
            <person name="Mardis E.R."/>
            <person name="Wilson R.K."/>
        </authorList>
    </citation>
    <scope>NUCLEOTIDE SEQUENCE [LARGE SCALE GENOMIC DNA]</scope>
    <source>
        <strain evidence="1">DSM 15176</strain>
    </source>
</reference>
<dbReference type="AlphaFoldDB" id="D1PIQ9"/>
<organism evidence="1 2">
    <name type="scientific">Subdoligranulum variabile DSM 15176</name>
    <dbReference type="NCBI Taxonomy" id="411471"/>
    <lineage>
        <taxon>Bacteria</taxon>
        <taxon>Bacillati</taxon>
        <taxon>Bacillota</taxon>
        <taxon>Clostridia</taxon>
        <taxon>Eubacteriales</taxon>
        <taxon>Oscillospiraceae</taxon>
        <taxon>Subdoligranulum</taxon>
    </lineage>
</organism>
<evidence type="ECO:0000313" key="1">
    <source>
        <dbReference type="EMBL" id="EFB77418.1"/>
    </source>
</evidence>
<evidence type="ECO:0000313" key="2">
    <source>
        <dbReference type="Proteomes" id="UP000003438"/>
    </source>
</evidence>
<comment type="caution">
    <text evidence="1">The sequence shown here is derived from an EMBL/GenBank/DDBJ whole genome shotgun (WGS) entry which is preliminary data.</text>
</comment>
<dbReference type="PANTHER" id="PTHR35145:SF1">
    <property type="entry name" value="CYTOPLASMIC PROTEIN"/>
    <property type="match status" value="1"/>
</dbReference>
<dbReference type="eggNOG" id="COG2315">
    <property type="taxonomic scope" value="Bacteria"/>
</dbReference>
<sequence>MSKEESKMDRAQVIRLCLQLPDAWEDYPFHDPNWTVMRHKSNHKSFALIFEHQGKLWVNVKAEPGWGDFWKSTYPAVVPAYHMNKRHWIGIILDGSMTENQVFQLIGESYALTAPKAAHPKHP</sequence>
<dbReference type="HOGENOM" id="CLU_105851_5_1_9"/>
<evidence type="ECO:0008006" key="3">
    <source>
        <dbReference type="Google" id="ProtNLM"/>
    </source>
</evidence>
<accession>D1PIQ9</accession>
<dbReference type="Pfam" id="PF04237">
    <property type="entry name" value="YjbR"/>
    <property type="match status" value="1"/>
</dbReference>
<dbReference type="Gene3D" id="3.90.1150.30">
    <property type="match status" value="1"/>
</dbReference>
<name>D1PIQ9_9FIRM</name>
<dbReference type="SUPFAM" id="SSF142906">
    <property type="entry name" value="YjbR-like"/>
    <property type="match status" value="1"/>
</dbReference>
<dbReference type="PANTHER" id="PTHR35145">
    <property type="entry name" value="CYTOPLASMIC PROTEIN-RELATED"/>
    <property type="match status" value="1"/>
</dbReference>
<dbReference type="Proteomes" id="UP000003438">
    <property type="component" value="Unassembled WGS sequence"/>
</dbReference>
<dbReference type="EMBL" id="ACBY02000011">
    <property type="protein sequence ID" value="EFB77418.1"/>
    <property type="molecule type" value="Genomic_DNA"/>
</dbReference>
<protein>
    <recommendedName>
        <fullName evidence="3">MmcQ/YjbR family DNA-binding protein</fullName>
    </recommendedName>
</protein>